<evidence type="ECO:0000259" key="7">
    <source>
        <dbReference type="Pfam" id="PF00551"/>
    </source>
</evidence>
<evidence type="ECO:0000256" key="6">
    <source>
        <dbReference type="HAMAP-Rule" id="MF_01930"/>
    </source>
</evidence>
<comment type="catalytic activity">
    <reaction evidence="5 6">
        <text>N(1)-(5-phospho-beta-D-ribosyl)glycinamide + (6R)-10-formyltetrahydrofolate = N(2)-formyl-N(1)-(5-phospho-beta-D-ribosyl)glycinamide + (6S)-5,6,7,8-tetrahydrofolate + H(+)</text>
        <dbReference type="Rhea" id="RHEA:15053"/>
        <dbReference type="ChEBI" id="CHEBI:15378"/>
        <dbReference type="ChEBI" id="CHEBI:57453"/>
        <dbReference type="ChEBI" id="CHEBI:143788"/>
        <dbReference type="ChEBI" id="CHEBI:147286"/>
        <dbReference type="ChEBI" id="CHEBI:195366"/>
        <dbReference type="EC" id="2.1.2.2"/>
    </reaction>
</comment>
<evidence type="ECO:0000256" key="1">
    <source>
        <dbReference type="ARBA" id="ARBA00005054"/>
    </source>
</evidence>
<feature type="binding site" evidence="6">
    <location>
        <position position="63"/>
    </location>
    <ligand>
        <name>(6R)-10-formyltetrahydrofolate</name>
        <dbReference type="ChEBI" id="CHEBI:195366"/>
    </ligand>
</feature>
<feature type="domain" description="Formyl transferase N-terminal" evidence="7">
    <location>
        <begin position="2"/>
        <end position="187"/>
    </location>
</feature>
<gene>
    <name evidence="6" type="primary">purN</name>
    <name evidence="8" type="ORF">J2I48_18805</name>
</gene>
<evidence type="ECO:0000313" key="8">
    <source>
        <dbReference type="EMBL" id="MBO0933066.1"/>
    </source>
</evidence>
<dbReference type="Pfam" id="PF00551">
    <property type="entry name" value="Formyl_trans_N"/>
    <property type="match status" value="1"/>
</dbReference>
<comment type="caution">
    <text evidence="6">Lacks conserved residue(s) required for the propagation of feature annotation.</text>
</comment>
<comment type="function">
    <text evidence="6">Catalyzes the transfer of a formyl group from 10-formyltetrahydrofolate to 5-phospho-ribosyl-glycinamide (GAR), producing 5-phospho-ribosyl-N-formylglycinamide (FGAR) and tetrahydrofolate.</text>
</comment>
<keyword evidence="9" id="KW-1185">Reference proteome</keyword>
<sequence length="200" mass="22105">MKKLAIFASGSGSNAQQIAQYVAGNQNIDLCMILTNNPNAGVIDRTRRGFDCGVNVPVLVFDRPTFYQTDRISQLLERQEVDLIVLAGFMWLVPPALVKAFPGQIINIHPALLPKFGGKGMYGHHVHEAVVAAGETETGITIHFVNEHYDEGAIIFQATCPVSPIDTPDDVAEKIHALEYTHYPRVVVEVLDRVPMRIPY</sequence>
<dbReference type="GO" id="GO:0004644">
    <property type="term" value="F:phosphoribosylglycinamide formyltransferase activity"/>
    <property type="evidence" value="ECO:0007669"/>
    <property type="project" value="UniProtKB-UniRule"/>
</dbReference>
<dbReference type="CDD" id="cd08645">
    <property type="entry name" value="FMT_core_GART"/>
    <property type="match status" value="1"/>
</dbReference>
<comment type="pathway">
    <text evidence="1 6">Purine metabolism; IMP biosynthesis via de novo pathway; N(2)-formyl-N(1)-(5-phospho-D-ribosyl)glycinamide from N(1)-(5-phospho-D-ribosyl)glycinamide (10-formyl THF route): step 1/1.</text>
</comment>
<dbReference type="InterPro" id="IPR002376">
    <property type="entry name" value="Formyl_transf_N"/>
</dbReference>
<comment type="similarity">
    <text evidence="4 6">Belongs to the GART family.</text>
</comment>
<evidence type="ECO:0000256" key="3">
    <source>
        <dbReference type="ARBA" id="ARBA00022755"/>
    </source>
</evidence>
<dbReference type="GO" id="GO:0006189">
    <property type="term" value="P:'de novo' IMP biosynthetic process"/>
    <property type="evidence" value="ECO:0007669"/>
    <property type="project" value="UniProtKB-UniRule"/>
</dbReference>
<dbReference type="PANTHER" id="PTHR43369">
    <property type="entry name" value="PHOSPHORIBOSYLGLYCINAMIDE FORMYLTRANSFERASE"/>
    <property type="match status" value="1"/>
</dbReference>
<feature type="binding site" evidence="6">
    <location>
        <position position="107"/>
    </location>
    <ligand>
        <name>(6R)-10-formyltetrahydrofolate</name>
        <dbReference type="ChEBI" id="CHEBI:195366"/>
    </ligand>
</feature>
<dbReference type="SUPFAM" id="SSF53328">
    <property type="entry name" value="Formyltransferase"/>
    <property type="match status" value="1"/>
</dbReference>
<proteinExistence type="inferred from homology"/>
<dbReference type="InterPro" id="IPR036477">
    <property type="entry name" value="Formyl_transf_N_sf"/>
</dbReference>
<organism evidence="8 9">
    <name type="scientific">Fibrella aquatilis</name>
    <dbReference type="NCBI Taxonomy" id="2817059"/>
    <lineage>
        <taxon>Bacteria</taxon>
        <taxon>Pseudomonadati</taxon>
        <taxon>Bacteroidota</taxon>
        <taxon>Cytophagia</taxon>
        <taxon>Cytophagales</taxon>
        <taxon>Spirosomataceae</taxon>
        <taxon>Fibrella</taxon>
    </lineage>
</organism>
<dbReference type="EMBL" id="JAFMYU010000016">
    <property type="protein sequence ID" value="MBO0933066.1"/>
    <property type="molecule type" value="Genomic_DNA"/>
</dbReference>
<dbReference type="PROSITE" id="PS00373">
    <property type="entry name" value="GART"/>
    <property type="match status" value="1"/>
</dbReference>
<dbReference type="AlphaFoldDB" id="A0A939GAH4"/>
<keyword evidence="3 6" id="KW-0658">Purine biosynthesis</keyword>
<evidence type="ECO:0000256" key="4">
    <source>
        <dbReference type="ARBA" id="ARBA00038440"/>
    </source>
</evidence>
<accession>A0A939GAH4</accession>
<feature type="active site" description="Proton donor" evidence="6">
    <location>
        <position position="109"/>
    </location>
</feature>
<dbReference type="Proteomes" id="UP000664795">
    <property type="component" value="Unassembled WGS sequence"/>
</dbReference>
<name>A0A939GAH4_9BACT</name>
<dbReference type="GO" id="GO:0005829">
    <property type="term" value="C:cytosol"/>
    <property type="evidence" value="ECO:0007669"/>
    <property type="project" value="TreeGrafter"/>
</dbReference>
<dbReference type="HAMAP" id="MF_01930">
    <property type="entry name" value="PurN"/>
    <property type="match status" value="1"/>
</dbReference>
<dbReference type="InterPro" id="IPR004607">
    <property type="entry name" value="GART"/>
</dbReference>
<comment type="caution">
    <text evidence="8">The sequence shown here is derived from an EMBL/GenBank/DDBJ whole genome shotgun (WGS) entry which is preliminary data.</text>
</comment>
<dbReference type="Gene3D" id="3.40.50.170">
    <property type="entry name" value="Formyl transferase, N-terminal domain"/>
    <property type="match status" value="1"/>
</dbReference>
<keyword evidence="2 6" id="KW-0808">Transferase</keyword>
<dbReference type="InterPro" id="IPR001555">
    <property type="entry name" value="GART_AS"/>
</dbReference>
<dbReference type="EC" id="2.1.2.2" evidence="6"/>
<protein>
    <recommendedName>
        <fullName evidence="6">Phosphoribosylglycinamide formyltransferase</fullName>
        <ecNumber evidence="6">2.1.2.2</ecNumber>
    </recommendedName>
    <alternativeName>
        <fullName evidence="6">5'-phosphoribosylglycinamide transformylase</fullName>
    </alternativeName>
    <alternativeName>
        <fullName evidence="6">GAR transformylase</fullName>
        <shortName evidence="6">GART</shortName>
    </alternativeName>
</protein>
<feature type="site" description="Raises pKa of active site His" evidence="6">
    <location>
        <position position="150"/>
    </location>
</feature>
<evidence type="ECO:0000256" key="2">
    <source>
        <dbReference type="ARBA" id="ARBA00022679"/>
    </source>
</evidence>
<evidence type="ECO:0000313" key="9">
    <source>
        <dbReference type="Proteomes" id="UP000664795"/>
    </source>
</evidence>
<evidence type="ECO:0000256" key="5">
    <source>
        <dbReference type="ARBA" id="ARBA00047664"/>
    </source>
</evidence>
<dbReference type="PANTHER" id="PTHR43369:SF2">
    <property type="entry name" value="PHOSPHORIBOSYLGLYCINAMIDE FORMYLTRANSFERASE"/>
    <property type="match status" value="1"/>
</dbReference>
<reference evidence="8 9" key="1">
    <citation type="submission" date="2021-03" db="EMBL/GenBank/DDBJ databases">
        <title>Fibrella sp. HMF5036 genome sequencing and assembly.</title>
        <authorList>
            <person name="Kang H."/>
            <person name="Kim H."/>
            <person name="Bae S."/>
            <person name="Joh K."/>
        </authorList>
    </citation>
    <scope>NUCLEOTIDE SEQUENCE [LARGE SCALE GENOMIC DNA]</scope>
    <source>
        <strain evidence="8 9">HMF5036</strain>
    </source>
</reference>
<feature type="binding site" evidence="6">
    <location>
        <begin position="12"/>
        <end position="14"/>
    </location>
    <ligand>
        <name>N(1)-(5-phospho-beta-D-ribosyl)glycinamide</name>
        <dbReference type="ChEBI" id="CHEBI:143788"/>
    </ligand>
</feature>
<dbReference type="RefSeq" id="WP_207337030.1">
    <property type="nucleotide sequence ID" value="NZ_JAFMYU010000016.1"/>
</dbReference>